<feature type="transmembrane region" description="Helical" evidence="1">
    <location>
        <begin position="119"/>
        <end position="139"/>
    </location>
</feature>
<keyword evidence="1" id="KW-0812">Transmembrane</keyword>
<dbReference type="EMBL" id="CP137640">
    <property type="protein sequence ID" value="WVX81061.1"/>
    <property type="molecule type" value="Genomic_DNA"/>
</dbReference>
<reference evidence="2 3" key="1">
    <citation type="submission" date="2023-10" db="EMBL/GenBank/DDBJ databases">
        <title>Niallia locisalis sp.nov. isolated from a salt pond sample.</title>
        <authorList>
            <person name="Li X.-J."/>
            <person name="Dong L."/>
        </authorList>
    </citation>
    <scope>NUCLEOTIDE SEQUENCE [LARGE SCALE GENOMIC DNA]</scope>
    <source>
        <strain evidence="2 3">DSM 29761</strain>
    </source>
</reference>
<keyword evidence="1" id="KW-0472">Membrane</keyword>
<feature type="transmembrane region" description="Helical" evidence="1">
    <location>
        <begin position="94"/>
        <end position="112"/>
    </location>
</feature>
<gene>
    <name evidence="2" type="ORF">R4Z09_28270</name>
</gene>
<feature type="transmembrane region" description="Helical" evidence="1">
    <location>
        <begin position="159"/>
        <end position="178"/>
    </location>
</feature>
<evidence type="ECO:0000313" key="2">
    <source>
        <dbReference type="EMBL" id="WVX81061.1"/>
    </source>
</evidence>
<organism evidence="2 3">
    <name type="scientific">Niallia oryzisoli</name>
    <dbReference type="NCBI Taxonomy" id="1737571"/>
    <lineage>
        <taxon>Bacteria</taxon>
        <taxon>Bacillati</taxon>
        <taxon>Bacillota</taxon>
        <taxon>Bacilli</taxon>
        <taxon>Bacillales</taxon>
        <taxon>Bacillaceae</taxon>
        <taxon>Niallia</taxon>
    </lineage>
</organism>
<keyword evidence="3" id="KW-1185">Reference proteome</keyword>
<feature type="transmembrane region" description="Helical" evidence="1">
    <location>
        <begin position="50"/>
        <end position="67"/>
    </location>
</feature>
<evidence type="ECO:0000313" key="3">
    <source>
        <dbReference type="Proteomes" id="UP001357223"/>
    </source>
</evidence>
<feature type="transmembrane region" description="Helical" evidence="1">
    <location>
        <begin position="72"/>
        <end position="88"/>
    </location>
</feature>
<dbReference type="RefSeq" id="WP_338449991.1">
    <property type="nucleotide sequence ID" value="NZ_CP137640.1"/>
</dbReference>
<name>A0ABZ2CD50_9BACI</name>
<feature type="transmembrane region" description="Helical" evidence="1">
    <location>
        <begin position="27"/>
        <end position="44"/>
    </location>
</feature>
<keyword evidence="1" id="KW-1133">Transmembrane helix</keyword>
<protein>
    <submittedName>
        <fullName evidence="2">Uncharacterized protein</fullName>
    </submittedName>
</protein>
<accession>A0ABZ2CD50</accession>
<proteinExistence type="predicted"/>
<dbReference type="Proteomes" id="UP001357223">
    <property type="component" value="Chromosome"/>
</dbReference>
<sequence>MYFFKAISDDVQFAQIEFRKQSRVKKLVLGSFLSCMAAILHSAGDLLPGVGYFISPFATLPILIGAMFSLQMAAMAYFLTILLLLMLFPSELFVFPFTTGLLGIGIGAAFSFFKKRLTIISFCAILLTIGIMGLLYVFHFPVLGPAVSDTFSFLTSGSIFLFALLYSWLWVELALFFFKRIKGTGSSSQFG</sequence>
<evidence type="ECO:0000256" key="1">
    <source>
        <dbReference type="SAM" id="Phobius"/>
    </source>
</evidence>